<dbReference type="GO" id="GO:0003964">
    <property type="term" value="F:RNA-directed DNA polymerase activity"/>
    <property type="evidence" value="ECO:0007669"/>
    <property type="project" value="UniProtKB-KW"/>
</dbReference>
<dbReference type="PANTHER" id="PTHR41694:SF5">
    <property type="entry name" value="RIBONUCLEASE H"/>
    <property type="match status" value="1"/>
</dbReference>
<dbReference type="InterPro" id="IPR012337">
    <property type="entry name" value="RNaseH-like_sf"/>
</dbReference>
<dbReference type="Pfam" id="PF00075">
    <property type="entry name" value="RNase_H"/>
    <property type="match status" value="1"/>
</dbReference>
<dbReference type="PROSITE" id="PS50879">
    <property type="entry name" value="RNASE_H_1"/>
    <property type="match status" value="1"/>
</dbReference>
<dbReference type="Gene3D" id="3.30.420.10">
    <property type="entry name" value="Ribonuclease H-like superfamily/Ribonuclease H"/>
    <property type="match status" value="1"/>
</dbReference>
<sequence length="158" mass="17302">MPVLPLRQTARFYGNMTLPPGTSAQRAEHIALTTALKLSKNKSVNIYTDSHYAFATAHVHGSIHQERGLLTAEDKDIKNKAEILDLLTAIWEPASLAIIHCPGHQKGNSLEAVRNHLADTAAWEAALTESKSALALPILMDPLLPPEPNCTPKDLEWI</sequence>
<dbReference type="InterPro" id="IPR036397">
    <property type="entry name" value="RNaseH_sf"/>
</dbReference>
<accession>A0A485PD52</accession>
<reference evidence="8 9" key="1">
    <citation type="submission" date="2019-01" db="EMBL/GenBank/DDBJ databases">
        <authorList>
            <person name="Alioto T."/>
            <person name="Alioto T."/>
        </authorList>
    </citation>
    <scope>NUCLEOTIDE SEQUENCE [LARGE SCALE GENOMIC DNA]</scope>
</reference>
<dbReference type="SUPFAM" id="SSF53098">
    <property type="entry name" value="Ribonuclease H-like"/>
    <property type="match status" value="1"/>
</dbReference>
<protein>
    <recommendedName>
        <fullName evidence="7">RNase H type-1 domain-containing protein</fullName>
    </recommendedName>
</protein>
<name>A0A485PD52_LYNPA</name>
<keyword evidence="6" id="KW-0695">RNA-directed DNA polymerase</keyword>
<keyword evidence="2" id="KW-0548">Nucleotidyltransferase</keyword>
<organism evidence="8 9">
    <name type="scientific">Lynx pardinus</name>
    <name type="common">Iberian lynx</name>
    <name type="synonym">Felis pardina</name>
    <dbReference type="NCBI Taxonomy" id="191816"/>
    <lineage>
        <taxon>Eukaryota</taxon>
        <taxon>Metazoa</taxon>
        <taxon>Chordata</taxon>
        <taxon>Craniata</taxon>
        <taxon>Vertebrata</taxon>
        <taxon>Euteleostomi</taxon>
        <taxon>Mammalia</taxon>
        <taxon>Eutheria</taxon>
        <taxon>Laurasiatheria</taxon>
        <taxon>Carnivora</taxon>
        <taxon>Feliformia</taxon>
        <taxon>Felidae</taxon>
        <taxon>Felinae</taxon>
        <taxon>Lynx</taxon>
    </lineage>
</organism>
<keyword evidence="3" id="KW-0540">Nuclease</keyword>
<evidence type="ECO:0000259" key="7">
    <source>
        <dbReference type="PROSITE" id="PS50879"/>
    </source>
</evidence>
<dbReference type="EMBL" id="CAAGRJ010035896">
    <property type="protein sequence ID" value="VFV44551.1"/>
    <property type="molecule type" value="Genomic_DNA"/>
</dbReference>
<evidence type="ECO:0000256" key="3">
    <source>
        <dbReference type="ARBA" id="ARBA00022722"/>
    </source>
</evidence>
<evidence type="ECO:0000313" key="9">
    <source>
        <dbReference type="Proteomes" id="UP000386466"/>
    </source>
</evidence>
<dbReference type="GO" id="GO:0004523">
    <property type="term" value="F:RNA-DNA hybrid ribonuclease activity"/>
    <property type="evidence" value="ECO:0007669"/>
    <property type="project" value="InterPro"/>
</dbReference>
<proteinExistence type="predicted"/>
<dbReference type="Proteomes" id="UP000386466">
    <property type="component" value="Unassembled WGS sequence"/>
</dbReference>
<evidence type="ECO:0000256" key="4">
    <source>
        <dbReference type="ARBA" id="ARBA00022759"/>
    </source>
</evidence>
<dbReference type="InterPro" id="IPR002156">
    <property type="entry name" value="RNaseH_domain"/>
</dbReference>
<gene>
    <name evidence="8" type="ORF">LYPA_23C019478</name>
</gene>
<keyword evidence="1" id="KW-0808">Transferase</keyword>
<evidence type="ECO:0000256" key="2">
    <source>
        <dbReference type="ARBA" id="ARBA00022695"/>
    </source>
</evidence>
<evidence type="ECO:0000256" key="5">
    <source>
        <dbReference type="ARBA" id="ARBA00022801"/>
    </source>
</evidence>
<dbReference type="AlphaFoldDB" id="A0A485PD52"/>
<dbReference type="GO" id="GO:0003676">
    <property type="term" value="F:nucleic acid binding"/>
    <property type="evidence" value="ECO:0007669"/>
    <property type="project" value="InterPro"/>
</dbReference>
<dbReference type="CDD" id="cd09273">
    <property type="entry name" value="RNase_HI_RT_Bel"/>
    <property type="match status" value="1"/>
</dbReference>
<evidence type="ECO:0000256" key="6">
    <source>
        <dbReference type="ARBA" id="ARBA00022918"/>
    </source>
</evidence>
<keyword evidence="4" id="KW-0255">Endonuclease</keyword>
<keyword evidence="5" id="KW-0378">Hydrolase</keyword>
<feature type="domain" description="RNase H type-1" evidence="7">
    <location>
        <begin position="1"/>
        <end position="127"/>
    </location>
</feature>
<dbReference type="PANTHER" id="PTHR41694">
    <property type="entry name" value="ENDOGENOUS RETROVIRUS GROUP K MEMBER POL PROTEIN"/>
    <property type="match status" value="1"/>
</dbReference>
<keyword evidence="9" id="KW-1185">Reference proteome</keyword>
<evidence type="ECO:0000256" key="1">
    <source>
        <dbReference type="ARBA" id="ARBA00022679"/>
    </source>
</evidence>
<evidence type="ECO:0000313" key="8">
    <source>
        <dbReference type="EMBL" id="VFV44551.1"/>
    </source>
</evidence>